<dbReference type="EMBL" id="AILW01000016">
    <property type="protein sequence ID" value="EJF82578.1"/>
    <property type="molecule type" value="Genomic_DNA"/>
</dbReference>
<proteinExistence type="predicted"/>
<comment type="caution">
    <text evidence="1">The sequence shown here is derived from an EMBL/GenBank/DDBJ whole genome shotgun (WGS) entry which is preliminary data.</text>
</comment>
<gene>
    <name evidence="1" type="ORF">MCU_01375</name>
</gene>
<organism evidence="1 2">
    <name type="scientific">Bartonella elizabethae Re6043vi</name>
    <dbReference type="NCBI Taxonomy" id="1094554"/>
    <lineage>
        <taxon>Bacteria</taxon>
        <taxon>Pseudomonadati</taxon>
        <taxon>Pseudomonadota</taxon>
        <taxon>Alphaproteobacteria</taxon>
        <taxon>Hyphomicrobiales</taxon>
        <taxon>Bartonellaceae</taxon>
        <taxon>Bartonella</taxon>
    </lineage>
</organism>
<protein>
    <submittedName>
        <fullName evidence="1">Uncharacterized protein</fullName>
    </submittedName>
</protein>
<evidence type="ECO:0000313" key="2">
    <source>
        <dbReference type="Proteomes" id="UP000008942"/>
    </source>
</evidence>
<name>A0ABP2QMA7_BAREL</name>
<dbReference type="RefSeq" id="WP_005774636.1">
    <property type="nucleotide sequence ID" value="NZ_JH725141.1"/>
</dbReference>
<keyword evidence="2" id="KW-1185">Reference proteome</keyword>
<reference evidence="1 2" key="1">
    <citation type="submission" date="2012-03" db="EMBL/GenBank/DDBJ databases">
        <title>The Genome Sequence of Bartonella elizabethae Re6043vi.</title>
        <authorList>
            <consortium name="The Broad Institute Genome Sequencing Platform"/>
            <consortium name="The Broad Institute Genome Sequencing Center for Infectious Disease"/>
            <person name="Feldgarden M."/>
            <person name="Kirby J."/>
            <person name="Kosoy M."/>
            <person name="Birtles R."/>
            <person name="Probert W.S."/>
            <person name="Chiaraviglio L."/>
            <person name="Young S.K."/>
            <person name="Zeng Q."/>
            <person name="Gargeya S."/>
            <person name="Fitzgerald M."/>
            <person name="Haas B."/>
            <person name="Abouelleil A."/>
            <person name="Alvarado L."/>
            <person name="Arachchi H.M."/>
            <person name="Berlin A."/>
            <person name="Chapman S.B."/>
            <person name="Gearin G."/>
            <person name="Goldberg J."/>
            <person name="Griggs A."/>
            <person name="Gujja S."/>
            <person name="Hansen M."/>
            <person name="Heiman D."/>
            <person name="Howarth C."/>
            <person name="Larimer J."/>
            <person name="Lui A."/>
            <person name="MacDonald P.J.P."/>
            <person name="McCowen C."/>
            <person name="Montmayeur A."/>
            <person name="Murphy C."/>
            <person name="Neiman D."/>
            <person name="Pearson M."/>
            <person name="Priest M."/>
            <person name="Roberts A."/>
            <person name="Saif S."/>
            <person name="Shea T."/>
            <person name="Sisk P."/>
            <person name="Stolte C."/>
            <person name="Sykes S."/>
            <person name="Wortman J."/>
            <person name="Nusbaum C."/>
            <person name="Birren B."/>
        </authorList>
    </citation>
    <scope>NUCLEOTIDE SEQUENCE [LARGE SCALE GENOMIC DNA]</scope>
    <source>
        <strain evidence="1 2">Re6043vi</strain>
    </source>
</reference>
<accession>A0ABP2QMA7</accession>
<sequence>MAIVTKGVFTDRDNIYCALAAQLKEFYASILHLWQDYVTALDLSSLVIKNR</sequence>
<evidence type="ECO:0000313" key="1">
    <source>
        <dbReference type="EMBL" id="EJF82578.1"/>
    </source>
</evidence>
<dbReference type="Proteomes" id="UP000008942">
    <property type="component" value="Unassembled WGS sequence"/>
</dbReference>